<dbReference type="InterPro" id="IPR000917">
    <property type="entry name" value="Sulfatase_N"/>
</dbReference>
<dbReference type="Proteomes" id="UP001153642">
    <property type="component" value="Unassembled WGS sequence"/>
</dbReference>
<dbReference type="Gene3D" id="3.40.720.10">
    <property type="entry name" value="Alkaline Phosphatase, subunit A"/>
    <property type="match status" value="1"/>
</dbReference>
<comment type="caution">
    <text evidence="2">The sequence shown here is derived from an EMBL/GenBank/DDBJ whole genome shotgun (WGS) entry which is preliminary data.</text>
</comment>
<evidence type="ECO:0000313" key="3">
    <source>
        <dbReference type="Proteomes" id="UP001153642"/>
    </source>
</evidence>
<dbReference type="PANTHER" id="PTHR43751">
    <property type="entry name" value="SULFATASE"/>
    <property type="match status" value="1"/>
</dbReference>
<dbReference type="SMART" id="SM00758">
    <property type="entry name" value="PA14"/>
    <property type="match status" value="1"/>
</dbReference>
<proteinExistence type="predicted"/>
<dbReference type="EMBL" id="JAPMUA010000001">
    <property type="protein sequence ID" value="MDG3584607.1"/>
    <property type="molecule type" value="Genomic_DNA"/>
</dbReference>
<dbReference type="InterPro" id="IPR037524">
    <property type="entry name" value="PA14/GLEYA"/>
</dbReference>
<dbReference type="Gene3D" id="3.90.182.10">
    <property type="entry name" value="Toxin - Anthrax Protective Antigen,domain 1"/>
    <property type="match status" value="1"/>
</dbReference>
<name>A0ABT6FMW9_9FLAO</name>
<dbReference type="InterPro" id="IPR052701">
    <property type="entry name" value="GAG_Ulvan_Degrading_Sulfatases"/>
</dbReference>
<protein>
    <submittedName>
        <fullName evidence="2">Sulfatase-like hydrolase/transferase</fullName>
    </submittedName>
</protein>
<dbReference type="SUPFAM" id="SSF56988">
    <property type="entry name" value="Anthrax protective antigen"/>
    <property type="match status" value="1"/>
</dbReference>
<dbReference type="InterPro" id="IPR017850">
    <property type="entry name" value="Alkaline_phosphatase_core_sf"/>
</dbReference>
<dbReference type="PROSITE" id="PS51257">
    <property type="entry name" value="PROKAR_LIPOPROTEIN"/>
    <property type="match status" value="1"/>
</dbReference>
<accession>A0ABT6FMW9</accession>
<dbReference type="PROSITE" id="PS51820">
    <property type="entry name" value="PA14"/>
    <property type="match status" value="1"/>
</dbReference>
<dbReference type="Pfam" id="PF07691">
    <property type="entry name" value="PA14"/>
    <property type="match status" value="1"/>
</dbReference>
<sequence length="675" mass="76257">MKYLFFTVLTCLFIGCKEEKQVSENFSKPDSKPNIIFILTDDLGYGDIGVLFQNQRKKEGKPHFKTPFIDEMANSGITLARHYVPAPVCAPSRASLLYGVHQGHSNIRNNQFDKALSDVPNMASMLKEAGYATALVGKWGLQGLTGNSPDTWKAFPTKRGFDYFFGYVRHVDGHNHYPAHKAHDRPKVELYENNDEISGKLEGCYTTDLFTAAAKHWIYNQAKSKDKPFFLELAFDTPHAGLQIAPSPYPEGGGINGGIQWKGTPGRFINTADTTIDDYYHPDYAKKDWPDPQKRFASMVRRIDNAIGDIRQLLKDLSIDRETLIVFTSDNGPHNESYGYGKYDPTFFDSFANLDGIKRDTWEGGIRVPTFVSWPGHIPDGIKNNQPSAFYDWMPTFAEIAGIAPPARTDGVSLWPILNGEKETNDGMVYIEYSQNGKTPEYSEFEKQHQGAKRGEMQVVYLEGHKGIRQNIQSQDDDFQIYNIQEDAEETKDLASSSPYFEALQTRMKSKVLQSRRPDHEAKRPYDGIIVPSVKLKNIQKGIQYTSYKKTTSWIPDVRVIKNQQLANGVQKALNITNIVKGDSMVVSYKGYLHAPTSGEYTFSLQADSNSILRIHNAKVIDMEDREAPLEAKIMLEKGYHPLNLIYAHNKGEPSLSLKSKGPNDIVFKEMDFSY</sequence>
<dbReference type="SUPFAM" id="SSF53649">
    <property type="entry name" value="Alkaline phosphatase-like"/>
    <property type="match status" value="1"/>
</dbReference>
<evidence type="ECO:0000259" key="1">
    <source>
        <dbReference type="PROSITE" id="PS51820"/>
    </source>
</evidence>
<organism evidence="2 3">
    <name type="scientific">Galbibacter pacificus</name>
    <dbReference type="NCBI Taxonomy" id="2996052"/>
    <lineage>
        <taxon>Bacteria</taxon>
        <taxon>Pseudomonadati</taxon>
        <taxon>Bacteroidota</taxon>
        <taxon>Flavobacteriia</taxon>
        <taxon>Flavobacteriales</taxon>
        <taxon>Flavobacteriaceae</taxon>
        <taxon>Galbibacter</taxon>
    </lineage>
</organism>
<reference evidence="2" key="1">
    <citation type="submission" date="2022-11" db="EMBL/GenBank/DDBJ databases">
        <title>High-quality draft genome sequence of Galbibacter sp. strain CMA-7.</title>
        <authorList>
            <person name="Wei L."/>
            <person name="Dong C."/>
            <person name="Shao Z."/>
        </authorList>
    </citation>
    <scope>NUCLEOTIDE SEQUENCE</scope>
    <source>
        <strain evidence="2">CMA-7</strain>
    </source>
</reference>
<gene>
    <name evidence="2" type="ORF">OSR52_01915</name>
</gene>
<evidence type="ECO:0000313" key="2">
    <source>
        <dbReference type="EMBL" id="MDG3584607.1"/>
    </source>
</evidence>
<dbReference type="InterPro" id="IPR011658">
    <property type="entry name" value="PA14_dom"/>
</dbReference>
<feature type="domain" description="PA14" evidence="1">
    <location>
        <begin position="538"/>
        <end position="675"/>
    </location>
</feature>
<dbReference type="RefSeq" id="WP_277898365.1">
    <property type="nucleotide sequence ID" value="NZ_JAPMUA010000001.1"/>
</dbReference>
<dbReference type="PANTHER" id="PTHR43751:SF3">
    <property type="entry name" value="SULFATASE N-TERMINAL DOMAIN-CONTAINING PROTEIN"/>
    <property type="match status" value="1"/>
</dbReference>
<keyword evidence="3" id="KW-1185">Reference proteome</keyword>
<dbReference type="Pfam" id="PF00884">
    <property type="entry name" value="Sulfatase"/>
    <property type="match status" value="1"/>
</dbReference>